<feature type="transmembrane region" description="Helical" evidence="6">
    <location>
        <begin position="76"/>
        <end position="97"/>
    </location>
</feature>
<feature type="transmembrane region" description="Helical" evidence="6">
    <location>
        <begin position="309"/>
        <end position="332"/>
    </location>
</feature>
<dbReference type="Pfam" id="PF13520">
    <property type="entry name" value="AA_permease_2"/>
    <property type="match status" value="1"/>
</dbReference>
<keyword evidence="4 6" id="KW-1133">Transmembrane helix</keyword>
<feature type="transmembrane region" description="Helical" evidence="6">
    <location>
        <begin position="359"/>
        <end position="380"/>
    </location>
</feature>
<evidence type="ECO:0000256" key="1">
    <source>
        <dbReference type="ARBA" id="ARBA00004141"/>
    </source>
</evidence>
<dbReference type="OrthoDB" id="3257095at2759"/>
<dbReference type="PANTHER" id="PTHR45649:SF4">
    <property type="entry name" value="TRANSPORTER, PUTATIVE (EUROFUNG)-RELATED"/>
    <property type="match status" value="1"/>
</dbReference>
<keyword evidence="3 6" id="KW-0812">Transmembrane</keyword>
<feature type="transmembrane region" description="Helical" evidence="6">
    <location>
        <begin position="409"/>
        <end position="429"/>
    </location>
</feature>
<evidence type="ECO:0000256" key="5">
    <source>
        <dbReference type="ARBA" id="ARBA00023136"/>
    </source>
</evidence>
<dbReference type="PANTHER" id="PTHR45649">
    <property type="entry name" value="AMINO-ACID PERMEASE BAT1"/>
    <property type="match status" value="1"/>
</dbReference>
<dbReference type="AlphaFoldDB" id="A0A2S6CGH3"/>
<evidence type="ECO:0000256" key="6">
    <source>
        <dbReference type="SAM" id="Phobius"/>
    </source>
</evidence>
<keyword evidence="8" id="KW-1185">Reference proteome</keyword>
<sequence>MATTHMELRNKAEELPQDSEFQTKEVARHTATRLDGDGFFDESQDGNLIETKNTRADAMNMQRMGKDQELVRNFKLLSIAAFTALATAAWEIGLFLLSPGLINGGRSGLVYNTLWNFVGFAPIYLSMAEMASIAPIAGAQYHWTSEFAPEKYQRVLSYITGWTSTIAWQAGNAMGIFLVGSLVQTIILVNNENYEFPSWHGTLLAIAAMVTAYVLNVYGSKALAKWQIAVFIIHVAAYFGFLVPVWVNAPKASHSQVWNSFVNDGGWSSIGLTVLVGQISGISQQTGIDTAAHMSEEVRDAAYTIPRAMLVVYIVNMLILFPGVLTVCYAMPDLEAALADSTTYPAIYVLRQSMSVKGITALLACICFLLTASNVVYLAAVSRDMYAFARDKGLPFSDRLASVHPKRKIPVVATQVSCVFATLLSMIYIGSPVAFYAITSLLTVALLQCYCLSIGCMLWRRLNRPETIPKARFSLGRVGPAINAAAVGYSLWAFFWSFWPQSYAPSAADFNWASPIFAAVLVIAGVHFVLVARKRVRSIDRNVEQVVLLGDFAAR</sequence>
<dbReference type="Proteomes" id="UP000237631">
    <property type="component" value="Unassembled WGS sequence"/>
</dbReference>
<comment type="subcellular location">
    <subcellularLocation>
        <location evidence="1">Membrane</location>
        <topology evidence="1">Multi-pass membrane protein</topology>
    </subcellularLocation>
</comment>
<protein>
    <recommendedName>
        <fullName evidence="9">Amino acid permease/ SLC12A domain-containing protein</fullName>
    </recommendedName>
</protein>
<evidence type="ECO:0000256" key="4">
    <source>
        <dbReference type="ARBA" id="ARBA00022989"/>
    </source>
</evidence>
<dbReference type="STRING" id="357750.A0A2S6CGH3"/>
<accession>A0A2S6CGH3</accession>
<evidence type="ECO:0000256" key="3">
    <source>
        <dbReference type="ARBA" id="ARBA00022692"/>
    </source>
</evidence>
<feature type="transmembrane region" description="Helical" evidence="6">
    <location>
        <begin position="199"/>
        <end position="219"/>
    </location>
</feature>
<evidence type="ECO:0000313" key="7">
    <source>
        <dbReference type="EMBL" id="PPJ58829.1"/>
    </source>
</evidence>
<dbReference type="PIRSF" id="PIRSF006060">
    <property type="entry name" value="AA_transporter"/>
    <property type="match status" value="1"/>
</dbReference>
<feature type="transmembrane region" description="Helical" evidence="6">
    <location>
        <begin position="480"/>
        <end position="499"/>
    </location>
</feature>
<evidence type="ECO:0000256" key="2">
    <source>
        <dbReference type="ARBA" id="ARBA00022448"/>
    </source>
</evidence>
<feature type="transmembrane region" description="Helical" evidence="6">
    <location>
        <begin position="511"/>
        <end position="532"/>
    </location>
</feature>
<organism evidence="7 8">
    <name type="scientific">Cercospora berteroae</name>
    <dbReference type="NCBI Taxonomy" id="357750"/>
    <lineage>
        <taxon>Eukaryota</taxon>
        <taxon>Fungi</taxon>
        <taxon>Dikarya</taxon>
        <taxon>Ascomycota</taxon>
        <taxon>Pezizomycotina</taxon>
        <taxon>Dothideomycetes</taxon>
        <taxon>Dothideomycetidae</taxon>
        <taxon>Mycosphaerellales</taxon>
        <taxon>Mycosphaerellaceae</taxon>
        <taxon>Cercospora</taxon>
    </lineage>
</organism>
<feature type="transmembrane region" description="Helical" evidence="6">
    <location>
        <begin position="117"/>
        <end position="143"/>
    </location>
</feature>
<feature type="transmembrane region" description="Helical" evidence="6">
    <location>
        <begin position="155"/>
        <end position="179"/>
    </location>
</feature>
<keyword evidence="5 6" id="KW-0472">Membrane</keyword>
<feature type="transmembrane region" description="Helical" evidence="6">
    <location>
        <begin position="226"/>
        <end position="247"/>
    </location>
</feature>
<reference evidence="8" key="1">
    <citation type="journal article" date="2017" name="bioRxiv">
        <title>Conservation of a gene cluster reveals novel cercosporin biosynthetic mechanisms and extends production to the genus Colletotrichum.</title>
        <authorList>
            <person name="de Jonge R."/>
            <person name="Ebert M.K."/>
            <person name="Huitt-Roehl C.R."/>
            <person name="Pal P."/>
            <person name="Suttle J.C."/>
            <person name="Spanner R.E."/>
            <person name="Neubauer J.D."/>
            <person name="Jurick W.M.II."/>
            <person name="Stott K.A."/>
            <person name="Secor G.A."/>
            <person name="Thomma B.P.H.J."/>
            <person name="Van de Peer Y."/>
            <person name="Townsend C.A."/>
            <person name="Bolton M.D."/>
        </authorList>
    </citation>
    <scope>NUCLEOTIDE SEQUENCE [LARGE SCALE GENOMIC DNA]</scope>
    <source>
        <strain evidence="8">CBS538.71</strain>
    </source>
</reference>
<evidence type="ECO:0000313" key="8">
    <source>
        <dbReference type="Proteomes" id="UP000237631"/>
    </source>
</evidence>
<dbReference type="GO" id="GO:0016020">
    <property type="term" value="C:membrane"/>
    <property type="evidence" value="ECO:0007669"/>
    <property type="project" value="UniProtKB-SubCell"/>
</dbReference>
<proteinExistence type="predicted"/>
<comment type="caution">
    <text evidence="7">The sequence shown here is derived from an EMBL/GenBank/DDBJ whole genome shotgun (WGS) entry which is preliminary data.</text>
</comment>
<evidence type="ECO:0008006" key="9">
    <source>
        <dbReference type="Google" id="ProtNLM"/>
    </source>
</evidence>
<dbReference type="GO" id="GO:0022857">
    <property type="term" value="F:transmembrane transporter activity"/>
    <property type="evidence" value="ECO:0007669"/>
    <property type="project" value="InterPro"/>
</dbReference>
<dbReference type="EMBL" id="PNEN01000443">
    <property type="protein sequence ID" value="PPJ58829.1"/>
    <property type="molecule type" value="Genomic_DNA"/>
</dbReference>
<keyword evidence="2" id="KW-0813">Transport</keyword>
<gene>
    <name evidence="7" type="ORF">CBER1_08509</name>
</gene>
<name>A0A2S6CGH3_9PEZI</name>
<feature type="transmembrane region" description="Helical" evidence="6">
    <location>
        <begin position="435"/>
        <end position="459"/>
    </location>
</feature>
<dbReference type="InterPro" id="IPR002293">
    <property type="entry name" value="AA/rel_permease1"/>
</dbReference>
<dbReference type="Gene3D" id="1.20.1740.10">
    <property type="entry name" value="Amino acid/polyamine transporter I"/>
    <property type="match status" value="1"/>
</dbReference>